<evidence type="ECO:0000256" key="1">
    <source>
        <dbReference type="SAM" id="Phobius"/>
    </source>
</evidence>
<accession>A0A518CQF7</accession>
<protein>
    <recommendedName>
        <fullName evidence="4">Glycosyltransferase RgtA/B/C/D-like domain-containing protein</fullName>
    </recommendedName>
</protein>
<dbReference type="Proteomes" id="UP000317178">
    <property type="component" value="Chromosome"/>
</dbReference>
<evidence type="ECO:0008006" key="4">
    <source>
        <dbReference type="Google" id="ProtNLM"/>
    </source>
</evidence>
<dbReference type="RefSeq" id="WP_144996784.1">
    <property type="nucleotide sequence ID" value="NZ_CP036281.1"/>
</dbReference>
<feature type="transmembrane region" description="Helical" evidence="1">
    <location>
        <begin position="211"/>
        <end position="239"/>
    </location>
</feature>
<reference evidence="2 3" key="1">
    <citation type="submission" date="2019-02" db="EMBL/GenBank/DDBJ databases">
        <title>Deep-cultivation of Planctomycetes and their phenomic and genomic characterization uncovers novel biology.</title>
        <authorList>
            <person name="Wiegand S."/>
            <person name="Jogler M."/>
            <person name="Boedeker C."/>
            <person name="Pinto D."/>
            <person name="Vollmers J."/>
            <person name="Rivas-Marin E."/>
            <person name="Kohn T."/>
            <person name="Peeters S.H."/>
            <person name="Heuer A."/>
            <person name="Rast P."/>
            <person name="Oberbeckmann S."/>
            <person name="Bunk B."/>
            <person name="Jeske O."/>
            <person name="Meyerdierks A."/>
            <person name="Storesund J.E."/>
            <person name="Kallscheuer N."/>
            <person name="Luecker S."/>
            <person name="Lage O.M."/>
            <person name="Pohl T."/>
            <person name="Merkel B.J."/>
            <person name="Hornburger P."/>
            <person name="Mueller R.-W."/>
            <person name="Bruemmer F."/>
            <person name="Labrenz M."/>
            <person name="Spormann A.M."/>
            <person name="Op den Camp H."/>
            <person name="Overmann J."/>
            <person name="Amann R."/>
            <person name="Jetten M.S.M."/>
            <person name="Mascher T."/>
            <person name="Medema M.H."/>
            <person name="Devos D.P."/>
            <person name="Kaster A.-K."/>
            <person name="Ovreas L."/>
            <person name="Rohde M."/>
            <person name="Galperin M.Y."/>
            <person name="Jogler C."/>
        </authorList>
    </citation>
    <scope>NUCLEOTIDE SEQUENCE [LARGE SCALE GENOMIC DNA]</scope>
    <source>
        <strain evidence="2 3">Pla110</strain>
    </source>
</reference>
<gene>
    <name evidence="2" type="ORF">Pla110_31810</name>
</gene>
<organism evidence="2 3">
    <name type="scientific">Polystyrenella longa</name>
    <dbReference type="NCBI Taxonomy" id="2528007"/>
    <lineage>
        <taxon>Bacteria</taxon>
        <taxon>Pseudomonadati</taxon>
        <taxon>Planctomycetota</taxon>
        <taxon>Planctomycetia</taxon>
        <taxon>Planctomycetales</taxon>
        <taxon>Planctomycetaceae</taxon>
        <taxon>Polystyrenella</taxon>
    </lineage>
</organism>
<dbReference type="KEGG" id="plon:Pla110_31810"/>
<feature type="transmembrane region" description="Helical" evidence="1">
    <location>
        <begin position="413"/>
        <end position="432"/>
    </location>
</feature>
<evidence type="ECO:0000313" key="3">
    <source>
        <dbReference type="Proteomes" id="UP000317178"/>
    </source>
</evidence>
<feature type="transmembrane region" description="Helical" evidence="1">
    <location>
        <begin position="354"/>
        <end position="372"/>
    </location>
</feature>
<evidence type="ECO:0000313" key="2">
    <source>
        <dbReference type="EMBL" id="QDU81440.1"/>
    </source>
</evidence>
<keyword evidence="3" id="KW-1185">Reference proteome</keyword>
<feature type="transmembrane region" description="Helical" evidence="1">
    <location>
        <begin position="159"/>
        <end position="176"/>
    </location>
</feature>
<sequence length="661" mass="76062">MPTPTPVELNQSGNEPAQSVRWSVYTLIIALSLAVVLVGLFKAKTLASGNDRSRWCTVWSLVEQKTYQIDDIMRQPGWDTIDKVKHEGHFYSTKPALFPTLVAGIYRMVKVTTGLDLLSQTETTTRVILFIVNVLPFVFSLLIWCLLLERYAARFYTRLFLLTVAGMGTLLTPFYVTLNNHTIAAFSLLISLYALLRILDAPPEQANRPRLYFLAGFFAAFTCTNELPAALYGLISFFILVRHDWQRTAKYYVPAAIIPLSAFFLSTYLSTGGLKPFYMYYGTEKYLFVDNGIPSYWFHPGGIDKSTDSPLQYLWHCTIGHHGIFSLTPVFLLIPYGWYLARQQQSEMTQGMRYIMWSGLGLTIFLFCFYLSRTENYNYGGMTAGLRWTFWLIPFWIMGMIPACDRYFKQASFWLVVSPLLVVSVFSALYPLHNPWQHPWLFQWMTQAQVIDYSDPVPQVNFERQIWIQTLPKEGKTEWAEFSRESLHGEPQSTKLTAKGEATSVELTIERNDLAEPIIVEVDRKKFEQGAAAREMLQFAENVDPSNRKWLIDWLSGGPKATYFRVRDNRYLHTSLRPEAFRCLRATASLALKASPEKPSRRYYCMAWWTTDVPFGIVRFRQTVSDGRGVLLTQHVWQMVECSDVRAFVNPFASELEDNSE</sequence>
<dbReference type="AlphaFoldDB" id="A0A518CQF7"/>
<feature type="transmembrane region" description="Helical" evidence="1">
    <location>
        <begin position="251"/>
        <end position="269"/>
    </location>
</feature>
<keyword evidence="1" id="KW-0812">Transmembrane</keyword>
<feature type="transmembrane region" description="Helical" evidence="1">
    <location>
        <begin position="127"/>
        <end position="147"/>
    </location>
</feature>
<dbReference type="EMBL" id="CP036281">
    <property type="protein sequence ID" value="QDU81440.1"/>
    <property type="molecule type" value="Genomic_DNA"/>
</dbReference>
<feature type="transmembrane region" description="Helical" evidence="1">
    <location>
        <begin position="20"/>
        <end position="41"/>
    </location>
</feature>
<proteinExistence type="predicted"/>
<feature type="transmembrane region" description="Helical" evidence="1">
    <location>
        <begin position="384"/>
        <end position="401"/>
    </location>
</feature>
<keyword evidence="1" id="KW-0472">Membrane</keyword>
<keyword evidence="1" id="KW-1133">Transmembrane helix</keyword>
<feature type="transmembrane region" description="Helical" evidence="1">
    <location>
        <begin position="313"/>
        <end position="334"/>
    </location>
</feature>
<name>A0A518CQF7_9PLAN</name>
<dbReference type="OrthoDB" id="251120at2"/>